<dbReference type="CDD" id="cd03709">
    <property type="entry name" value="lepA_C"/>
    <property type="match status" value="1"/>
</dbReference>
<dbReference type="InterPro" id="IPR004161">
    <property type="entry name" value="EFTu-like_2"/>
</dbReference>
<keyword evidence="3 6" id="KW-0378">Hydrolase</keyword>
<sequence length="644" mass="71806">MDLKHIRNFSIIAHIDHGKSTLADRMLEITHTVEARKMRDQVLDSMELERERGITIKMQPVRMEYTTHLTPNPSPGRRGGSFSPQEKAGDEVYILNLIDTPGHVDFSYEVSRALKAVEGSILLVDSTQGVQAQTLTTLAMARLPRSGNGRGEGASVIIPVLSKIDSPLARVSEVKEEVVKLLNCDPNEVLLVSGRTGEGVENLLKEVIKRVPAPIENYKNENKSENVLSALVFDFKYSNHKGVIVFVRLFDGKVRRGDSLLFAVSGEKFTALEVGTFSPEETPRDSLSAGDTGYIVTGIKKPGIASVGDTITKSANPLPALPGYMQPMPVVWASVFPEDADDFALLKLSLGKLKLSDSSFSFEEESSGSLGRGFRCGFLGMLHLEIITERLKREFNLNLVITTPSIVYEVEYNTNVGNRLIGDLPKRQKIYSPYFFPDDSNIKTIFEPWVNAKIITPVEYLGNIMQILFDHEAEVGETENFGDNRSSISVKMPLRELMRNFFDELKSTSSGYGSISYNIAENREADVTRLDVLVADEPVPAFSKVVSKKRVEIEAEESVVKLESLLPRQMFTLKIQGKAFGRIISSRTLSGMKKDVTAHMYGGDITRKMKLREKQKKGKKKMKERGKVNIPQDVFLKMMRSGEN</sequence>
<evidence type="ECO:0000256" key="6">
    <source>
        <dbReference type="HAMAP-Rule" id="MF_00071"/>
    </source>
</evidence>
<dbReference type="InterPro" id="IPR009000">
    <property type="entry name" value="Transl_B-barrel_sf"/>
</dbReference>
<feature type="binding site" evidence="6">
    <location>
        <begin position="16"/>
        <end position="21"/>
    </location>
    <ligand>
        <name>GTP</name>
        <dbReference type="ChEBI" id="CHEBI:37565"/>
    </ligand>
</feature>
<dbReference type="NCBIfam" id="TIGR01393">
    <property type="entry name" value="lepA"/>
    <property type="match status" value="1"/>
</dbReference>
<dbReference type="NCBIfam" id="TIGR00231">
    <property type="entry name" value="small_GTP"/>
    <property type="match status" value="1"/>
</dbReference>
<dbReference type="InterPro" id="IPR035647">
    <property type="entry name" value="EFG_III/V"/>
</dbReference>
<dbReference type="InterPro" id="IPR006297">
    <property type="entry name" value="EF-4"/>
</dbReference>
<comment type="subcellular location">
    <subcellularLocation>
        <location evidence="6">Cell membrane</location>
        <topology evidence="6">Peripheral membrane protein</topology>
        <orientation evidence="6">Cytoplasmic side</orientation>
    </subcellularLocation>
</comment>
<evidence type="ECO:0000256" key="2">
    <source>
        <dbReference type="ARBA" id="ARBA00022741"/>
    </source>
</evidence>
<keyword evidence="2 6" id="KW-0547">Nucleotide-binding</keyword>
<evidence type="ECO:0000256" key="3">
    <source>
        <dbReference type="ARBA" id="ARBA00022801"/>
    </source>
</evidence>
<dbReference type="InterPro" id="IPR031157">
    <property type="entry name" value="G_TR_CS"/>
</dbReference>
<evidence type="ECO:0000313" key="8">
    <source>
        <dbReference type="EMBL" id="OGI68413.1"/>
    </source>
</evidence>
<dbReference type="HAMAP" id="MF_00071">
    <property type="entry name" value="LepA"/>
    <property type="match status" value="1"/>
</dbReference>
<dbReference type="Gene3D" id="2.40.30.10">
    <property type="entry name" value="Translation factors"/>
    <property type="match status" value="1"/>
</dbReference>
<dbReference type="GO" id="GO:0045727">
    <property type="term" value="P:positive regulation of translation"/>
    <property type="evidence" value="ECO:0007669"/>
    <property type="project" value="UniProtKB-UniRule"/>
</dbReference>
<dbReference type="Proteomes" id="UP000178235">
    <property type="component" value="Unassembled WGS sequence"/>
</dbReference>
<dbReference type="PROSITE" id="PS00301">
    <property type="entry name" value="G_TR_1"/>
    <property type="match status" value="1"/>
</dbReference>
<dbReference type="GO" id="GO:0003924">
    <property type="term" value="F:GTPase activity"/>
    <property type="evidence" value="ECO:0007669"/>
    <property type="project" value="UniProtKB-UniRule"/>
</dbReference>
<dbReference type="Pfam" id="PF03144">
    <property type="entry name" value="GTP_EFTU_D2"/>
    <property type="match status" value="1"/>
</dbReference>
<keyword evidence="5 6" id="KW-0342">GTP-binding</keyword>
<keyword evidence="8" id="KW-0251">Elongation factor</keyword>
<comment type="similarity">
    <text evidence="1 6">Belongs to the TRAFAC class translation factor GTPase superfamily. Classic translation factor GTPase family. LepA subfamily.</text>
</comment>
<dbReference type="InterPro" id="IPR013842">
    <property type="entry name" value="LepA_CTD"/>
</dbReference>
<dbReference type="EMBL" id="MFTS01000003">
    <property type="protein sequence ID" value="OGI68413.1"/>
    <property type="molecule type" value="Genomic_DNA"/>
</dbReference>
<protein>
    <recommendedName>
        <fullName evidence="6">Elongation factor 4</fullName>
        <shortName evidence="6">EF-4</shortName>
        <ecNumber evidence="6">3.6.5.n1</ecNumber>
    </recommendedName>
    <alternativeName>
        <fullName evidence="6">Ribosomal back-translocase LepA</fullName>
    </alternativeName>
</protein>
<comment type="catalytic activity">
    <reaction evidence="6">
        <text>GTP + H2O = GDP + phosphate + H(+)</text>
        <dbReference type="Rhea" id="RHEA:19669"/>
        <dbReference type="ChEBI" id="CHEBI:15377"/>
        <dbReference type="ChEBI" id="CHEBI:15378"/>
        <dbReference type="ChEBI" id="CHEBI:37565"/>
        <dbReference type="ChEBI" id="CHEBI:43474"/>
        <dbReference type="ChEBI" id="CHEBI:58189"/>
        <dbReference type="EC" id="3.6.5.n1"/>
    </reaction>
</comment>
<dbReference type="SUPFAM" id="SSF52540">
    <property type="entry name" value="P-loop containing nucleoside triphosphate hydrolases"/>
    <property type="match status" value="1"/>
</dbReference>
<proteinExistence type="inferred from homology"/>
<evidence type="ECO:0000256" key="5">
    <source>
        <dbReference type="ARBA" id="ARBA00023134"/>
    </source>
</evidence>
<dbReference type="Pfam" id="PF00009">
    <property type="entry name" value="GTP_EFTU"/>
    <property type="match status" value="1"/>
</dbReference>
<keyword evidence="6" id="KW-0472">Membrane</keyword>
<reference evidence="8 9" key="1">
    <citation type="journal article" date="2016" name="Nat. Commun.">
        <title>Thousands of microbial genomes shed light on interconnected biogeochemical processes in an aquifer system.</title>
        <authorList>
            <person name="Anantharaman K."/>
            <person name="Brown C.T."/>
            <person name="Hug L.A."/>
            <person name="Sharon I."/>
            <person name="Castelle C.J."/>
            <person name="Probst A.J."/>
            <person name="Thomas B.C."/>
            <person name="Singh A."/>
            <person name="Wilkins M.J."/>
            <person name="Karaoz U."/>
            <person name="Brodie E.L."/>
            <person name="Williams K.H."/>
            <person name="Hubbard S.S."/>
            <person name="Banfield J.F."/>
        </authorList>
    </citation>
    <scope>NUCLEOTIDE SEQUENCE [LARGE SCALE GENOMIC DNA]</scope>
</reference>
<dbReference type="EC" id="3.6.5.n1" evidence="6"/>
<accession>A0A1F6VFI4</accession>
<dbReference type="InterPro" id="IPR035654">
    <property type="entry name" value="LepA_IV"/>
</dbReference>
<dbReference type="AlphaFoldDB" id="A0A1F6VFI4"/>
<feature type="domain" description="Tr-type G" evidence="7">
    <location>
        <begin position="4"/>
        <end position="215"/>
    </location>
</feature>
<evidence type="ECO:0000256" key="1">
    <source>
        <dbReference type="ARBA" id="ARBA00005454"/>
    </source>
</evidence>
<name>A0A1F6VFI4_9BACT</name>
<dbReference type="InterPro" id="IPR000795">
    <property type="entry name" value="T_Tr_GTP-bd_dom"/>
</dbReference>
<dbReference type="Gene3D" id="3.40.50.300">
    <property type="entry name" value="P-loop containing nucleotide triphosphate hydrolases"/>
    <property type="match status" value="1"/>
</dbReference>
<dbReference type="GO" id="GO:0003746">
    <property type="term" value="F:translation elongation factor activity"/>
    <property type="evidence" value="ECO:0007669"/>
    <property type="project" value="UniProtKB-UniRule"/>
</dbReference>
<organism evidence="8 9">
    <name type="scientific">Candidatus Nomurabacteria bacterium RIFCSPHIGHO2_01_FULL_42_15</name>
    <dbReference type="NCBI Taxonomy" id="1801742"/>
    <lineage>
        <taxon>Bacteria</taxon>
        <taxon>Candidatus Nomuraibacteriota</taxon>
    </lineage>
</organism>
<evidence type="ECO:0000259" key="7">
    <source>
        <dbReference type="PROSITE" id="PS51722"/>
    </source>
</evidence>
<dbReference type="InterPro" id="IPR005225">
    <property type="entry name" value="Small_GTP-bd"/>
</dbReference>
<dbReference type="Gene3D" id="3.30.70.240">
    <property type="match status" value="1"/>
</dbReference>
<dbReference type="InterPro" id="IPR038363">
    <property type="entry name" value="LepA_C_sf"/>
</dbReference>
<dbReference type="Pfam" id="PF00679">
    <property type="entry name" value="EFG_C"/>
    <property type="match status" value="1"/>
</dbReference>
<dbReference type="SUPFAM" id="SSF54980">
    <property type="entry name" value="EF-G C-terminal domain-like"/>
    <property type="match status" value="2"/>
</dbReference>
<dbReference type="Gene3D" id="3.30.70.2570">
    <property type="entry name" value="Elongation factor 4, C-terminal domain"/>
    <property type="match status" value="1"/>
</dbReference>
<dbReference type="InterPro" id="IPR000640">
    <property type="entry name" value="EFG_V-like"/>
</dbReference>
<dbReference type="GO" id="GO:0043022">
    <property type="term" value="F:ribosome binding"/>
    <property type="evidence" value="ECO:0007669"/>
    <property type="project" value="UniProtKB-UniRule"/>
</dbReference>
<gene>
    <name evidence="6" type="primary">lepA</name>
    <name evidence="8" type="ORF">A2738_00805</name>
</gene>
<dbReference type="PANTHER" id="PTHR43512">
    <property type="entry name" value="TRANSLATION FACTOR GUF1-RELATED"/>
    <property type="match status" value="1"/>
</dbReference>
<evidence type="ECO:0000256" key="4">
    <source>
        <dbReference type="ARBA" id="ARBA00022917"/>
    </source>
</evidence>
<dbReference type="Pfam" id="PF06421">
    <property type="entry name" value="LepA_C"/>
    <property type="match status" value="1"/>
</dbReference>
<dbReference type="Gene3D" id="3.30.70.870">
    <property type="entry name" value="Elongation Factor G (Translational Gtpase), domain 3"/>
    <property type="match status" value="1"/>
</dbReference>
<dbReference type="PRINTS" id="PR00315">
    <property type="entry name" value="ELONGATNFCT"/>
</dbReference>
<feature type="binding site" evidence="6">
    <location>
        <begin position="162"/>
        <end position="165"/>
    </location>
    <ligand>
        <name>GTP</name>
        <dbReference type="ChEBI" id="CHEBI:37565"/>
    </ligand>
</feature>
<dbReference type="GO" id="GO:0005886">
    <property type="term" value="C:plasma membrane"/>
    <property type="evidence" value="ECO:0007669"/>
    <property type="project" value="UniProtKB-SubCell"/>
</dbReference>
<keyword evidence="4 6" id="KW-0648">Protein biosynthesis</keyword>
<comment type="function">
    <text evidence="6">Required for accurate and efficient protein synthesis under certain stress conditions. May act as a fidelity factor of the translation reaction, by catalyzing a one-codon backward translocation of tRNAs on improperly translocated ribosomes. Back-translocation proceeds from a post-translocation (POST) complex to a pre-translocation (PRE) complex, thus giving elongation factor G a second chance to translocate the tRNAs correctly. Binds to ribosomes in a GTP-dependent manner.</text>
</comment>
<dbReference type="SUPFAM" id="SSF50447">
    <property type="entry name" value="Translation proteins"/>
    <property type="match status" value="1"/>
</dbReference>
<evidence type="ECO:0000313" key="9">
    <source>
        <dbReference type="Proteomes" id="UP000178235"/>
    </source>
</evidence>
<dbReference type="PANTHER" id="PTHR43512:SF4">
    <property type="entry name" value="TRANSLATION FACTOR GUF1 HOMOLOG, CHLOROPLASTIC"/>
    <property type="match status" value="1"/>
</dbReference>
<dbReference type="PROSITE" id="PS51722">
    <property type="entry name" value="G_TR_2"/>
    <property type="match status" value="1"/>
</dbReference>
<dbReference type="GO" id="GO:0005525">
    <property type="term" value="F:GTP binding"/>
    <property type="evidence" value="ECO:0007669"/>
    <property type="project" value="UniProtKB-UniRule"/>
</dbReference>
<dbReference type="InterPro" id="IPR027417">
    <property type="entry name" value="P-loop_NTPase"/>
</dbReference>
<comment type="caution">
    <text evidence="8">The sequence shown here is derived from an EMBL/GenBank/DDBJ whole genome shotgun (WGS) entry which is preliminary data.</text>
</comment>
<keyword evidence="6" id="KW-1003">Cell membrane</keyword>